<dbReference type="Proteomes" id="UP000240883">
    <property type="component" value="Unassembled WGS sequence"/>
</dbReference>
<accession>A0A2T2NVS7</accession>
<dbReference type="PANTHER" id="PTHR33112:SF15">
    <property type="entry name" value="HETEROKARYON INCOMPATIBILITY DOMAIN-CONTAINING PROTEIN"/>
    <property type="match status" value="1"/>
</dbReference>
<organism evidence="2 3">
    <name type="scientific">Corynespora cassiicola Philippines</name>
    <dbReference type="NCBI Taxonomy" id="1448308"/>
    <lineage>
        <taxon>Eukaryota</taxon>
        <taxon>Fungi</taxon>
        <taxon>Dikarya</taxon>
        <taxon>Ascomycota</taxon>
        <taxon>Pezizomycotina</taxon>
        <taxon>Dothideomycetes</taxon>
        <taxon>Pleosporomycetidae</taxon>
        <taxon>Pleosporales</taxon>
        <taxon>Corynesporascaceae</taxon>
        <taxon>Corynespora</taxon>
    </lineage>
</organism>
<name>A0A2T2NVS7_CORCC</name>
<feature type="domain" description="Heterokaryon incompatibility" evidence="1">
    <location>
        <begin position="191"/>
        <end position="337"/>
    </location>
</feature>
<sequence>MPDFDIHKSDTTERLKLRTGMLCDACTTVLQHVLQREHFLLRGYHHPNADSFKNAAAGGCRICLPWSKALQRSEYPESTSSYLYSYNIEHYLTMGTIFLYANSTTMPARRRSYVISPNLEVNASLDLRERPRSSAISDGLRIAQMWMKKCLDCHGDCPKNKIPTSYPTRLLEIGHSKIHLVQPEGNFSEAFAALSYCWGPNPEFLRLTASNMQQIRDGVAYTDLPIAFQDAVELTRGLGIRYLWIDCLCIIQSGPGSEEDWRTESVKMQDVYSNCIVNISLARAADPSHKCFDTTDAALPFKIPHFGQQSRVVVPTSYFTDNLYNQPLGYRAWVLQERILSPRTLSFGLGELFWECSQLPDASEFFPDGTVGDEDSLKSRRPLKIRKQDFFNPKPCDTLEDSWCEVVEEYTKRTLTKPDKDKLVALSAIAARMMKAMDDVYIMGLFLKMLPRALLWKFRTIDERRRLLNGIPSWSWASVDSPVEHGHMSKIGEPLADIVSYRVCALKDGIPENTGLTIKAFCNRITNKKSEIKVIWRSKGPHEHFGFQRYGIWKFEEIKVDWDFPEKESTYGKREYFLALLTRYLEFSAGLVLERSGAQKDRTYRRVGIFRGTYSEAWLKNKIGAGDFRFNSEFDHKFTSTLVTPFEHEKETIIVV</sequence>
<dbReference type="EMBL" id="KZ678133">
    <property type="protein sequence ID" value="PSN69503.1"/>
    <property type="molecule type" value="Genomic_DNA"/>
</dbReference>
<dbReference type="PANTHER" id="PTHR33112">
    <property type="entry name" value="DOMAIN PROTEIN, PUTATIVE-RELATED"/>
    <property type="match status" value="1"/>
</dbReference>
<keyword evidence="3" id="KW-1185">Reference proteome</keyword>
<dbReference type="AlphaFoldDB" id="A0A2T2NVS7"/>
<dbReference type="Pfam" id="PF06985">
    <property type="entry name" value="HET"/>
    <property type="match status" value="1"/>
</dbReference>
<dbReference type="OrthoDB" id="2958217at2759"/>
<gene>
    <name evidence="2" type="ORF">BS50DRAFT_572626</name>
</gene>
<dbReference type="InterPro" id="IPR010730">
    <property type="entry name" value="HET"/>
</dbReference>
<evidence type="ECO:0000313" key="3">
    <source>
        <dbReference type="Proteomes" id="UP000240883"/>
    </source>
</evidence>
<evidence type="ECO:0000259" key="1">
    <source>
        <dbReference type="Pfam" id="PF06985"/>
    </source>
</evidence>
<evidence type="ECO:0000313" key="2">
    <source>
        <dbReference type="EMBL" id="PSN69503.1"/>
    </source>
</evidence>
<proteinExistence type="predicted"/>
<dbReference type="STRING" id="1448308.A0A2T2NVS7"/>
<protein>
    <submittedName>
        <fullName evidence="2">HET-domain-containing protein</fullName>
    </submittedName>
</protein>
<reference evidence="2 3" key="1">
    <citation type="journal article" date="2018" name="Front. Microbiol.">
        <title>Genome-Wide Analysis of Corynespora cassiicola Leaf Fall Disease Putative Effectors.</title>
        <authorList>
            <person name="Lopez D."/>
            <person name="Ribeiro S."/>
            <person name="Label P."/>
            <person name="Fumanal B."/>
            <person name="Venisse J.S."/>
            <person name="Kohler A."/>
            <person name="de Oliveira R.R."/>
            <person name="Labutti K."/>
            <person name="Lipzen A."/>
            <person name="Lail K."/>
            <person name="Bauer D."/>
            <person name="Ohm R.A."/>
            <person name="Barry K.W."/>
            <person name="Spatafora J."/>
            <person name="Grigoriev I.V."/>
            <person name="Martin F.M."/>
            <person name="Pujade-Renaud V."/>
        </authorList>
    </citation>
    <scope>NUCLEOTIDE SEQUENCE [LARGE SCALE GENOMIC DNA]</scope>
    <source>
        <strain evidence="2 3">Philippines</strain>
    </source>
</reference>